<dbReference type="RefSeq" id="WP_289413108.1">
    <property type="nucleotide sequence ID" value="NZ_JAQIBD010000002.1"/>
</dbReference>
<name>A0ABT7QXI5_9BACT</name>
<protein>
    <submittedName>
        <fullName evidence="3">DUF3365 domain-containing protein</fullName>
    </submittedName>
</protein>
<sequence>MKFPTLLLSTLLTTSLYAVDQNASSEQMNVKMEGIGYIKKLGGTLKSELQKHMQVDPTGVAAFGFCTAKAMEITEEVNKELPANAKVRRTALKTRNEMNMPDATDIAVMESYLKAIEEKRFTPQDIKIVEEGNTTRVYKPLLTDGVCLKCHGQNVSTEIQEMIITSYPKDEAMGFKEGDLRGVVVAEIIKKSDK</sequence>
<organism evidence="3 4">
    <name type="scientific">Sulfurovum zhangzhouensis</name>
    <dbReference type="NCBI Taxonomy" id="3019067"/>
    <lineage>
        <taxon>Bacteria</taxon>
        <taxon>Pseudomonadati</taxon>
        <taxon>Campylobacterota</taxon>
        <taxon>Epsilonproteobacteria</taxon>
        <taxon>Campylobacterales</taxon>
        <taxon>Sulfurovaceae</taxon>
        <taxon>Sulfurovum</taxon>
    </lineage>
</organism>
<evidence type="ECO:0000256" key="1">
    <source>
        <dbReference type="SAM" id="SignalP"/>
    </source>
</evidence>
<keyword evidence="1" id="KW-0732">Signal</keyword>
<feature type="domain" description="Tll0287-like" evidence="2">
    <location>
        <begin position="43"/>
        <end position="186"/>
    </location>
</feature>
<evidence type="ECO:0000259" key="2">
    <source>
        <dbReference type="Pfam" id="PF11845"/>
    </source>
</evidence>
<evidence type="ECO:0000313" key="3">
    <source>
        <dbReference type="EMBL" id="MDM5271545.1"/>
    </source>
</evidence>
<dbReference type="EMBL" id="JAQIBD010000002">
    <property type="protein sequence ID" value="MDM5271545.1"/>
    <property type="molecule type" value="Genomic_DNA"/>
</dbReference>
<dbReference type="Pfam" id="PF11845">
    <property type="entry name" value="Tll0287-like"/>
    <property type="match status" value="1"/>
</dbReference>
<gene>
    <name evidence="3" type="ORF">PGH07_05110</name>
</gene>
<reference evidence="3" key="1">
    <citation type="submission" date="2023-01" db="EMBL/GenBank/DDBJ databases">
        <title>Sulfurovum sp. zt1-1 genome assembly.</title>
        <authorList>
            <person name="Wang J."/>
        </authorList>
    </citation>
    <scope>NUCLEOTIDE SEQUENCE</scope>
    <source>
        <strain evidence="3">Zt1-1</strain>
    </source>
</reference>
<proteinExistence type="predicted"/>
<keyword evidence="4" id="KW-1185">Reference proteome</keyword>
<comment type="caution">
    <text evidence="3">The sequence shown here is derived from an EMBL/GenBank/DDBJ whole genome shotgun (WGS) entry which is preliminary data.</text>
</comment>
<evidence type="ECO:0000313" key="4">
    <source>
        <dbReference type="Proteomes" id="UP001169069"/>
    </source>
</evidence>
<feature type="chain" id="PRO_5045054761" evidence="1">
    <location>
        <begin position="19"/>
        <end position="194"/>
    </location>
</feature>
<dbReference type="Proteomes" id="UP001169069">
    <property type="component" value="Unassembled WGS sequence"/>
</dbReference>
<feature type="signal peptide" evidence="1">
    <location>
        <begin position="1"/>
        <end position="18"/>
    </location>
</feature>
<dbReference type="InterPro" id="IPR021796">
    <property type="entry name" value="Tll0287-like_dom"/>
</dbReference>
<accession>A0ABT7QXI5</accession>